<sequence>MGLTNCKKHTSAVFSGGVYESLTSNGRYNICNPLAANIHDAQLASLMIEARVYDRLDHILSSISVTMAWSANIVKSVIPFNGDEEFSPWYKRLEMFAKKEKLEGDDLRDSDYVSWWTRTLRFD</sequence>
<gene>
    <name evidence="1" type="ORF">RF11_04428</name>
</gene>
<evidence type="ECO:0000313" key="1">
    <source>
        <dbReference type="EMBL" id="KII70150.1"/>
    </source>
</evidence>
<proteinExistence type="predicted"/>
<dbReference type="AlphaFoldDB" id="A0A0C2N1D2"/>
<dbReference type="Proteomes" id="UP000031668">
    <property type="component" value="Unassembled WGS sequence"/>
</dbReference>
<accession>A0A0C2N1D2</accession>
<protein>
    <submittedName>
        <fullName evidence="1">Uncharacterized protein</fullName>
    </submittedName>
</protein>
<reference evidence="1 2" key="1">
    <citation type="journal article" date="2014" name="Genome Biol. Evol.">
        <title>The genome of the myxosporean Thelohanellus kitauei shows adaptations to nutrient acquisition within its fish host.</title>
        <authorList>
            <person name="Yang Y."/>
            <person name="Xiong J."/>
            <person name="Zhou Z."/>
            <person name="Huo F."/>
            <person name="Miao W."/>
            <person name="Ran C."/>
            <person name="Liu Y."/>
            <person name="Zhang J."/>
            <person name="Feng J."/>
            <person name="Wang M."/>
            <person name="Wang M."/>
            <person name="Wang L."/>
            <person name="Yao B."/>
        </authorList>
    </citation>
    <scope>NUCLEOTIDE SEQUENCE [LARGE SCALE GENOMIC DNA]</scope>
    <source>
        <strain evidence="1">Wuqing</strain>
    </source>
</reference>
<evidence type="ECO:0000313" key="2">
    <source>
        <dbReference type="Proteomes" id="UP000031668"/>
    </source>
</evidence>
<comment type="caution">
    <text evidence="1">The sequence shown here is derived from an EMBL/GenBank/DDBJ whole genome shotgun (WGS) entry which is preliminary data.</text>
</comment>
<dbReference type="EMBL" id="JWZT01002163">
    <property type="protein sequence ID" value="KII70150.1"/>
    <property type="molecule type" value="Genomic_DNA"/>
</dbReference>
<name>A0A0C2N1D2_THEKT</name>
<organism evidence="1 2">
    <name type="scientific">Thelohanellus kitauei</name>
    <name type="common">Myxosporean</name>
    <dbReference type="NCBI Taxonomy" id="669202"/>
    <lineage>
        <taxon>Eukaryota</taxon>
        <taxon>Metazoa</taxon>
        <taxon>Cnidaria</taxon>
        <taxon>Myxozoa</taxon>
        <taxon>Myxosporea</taxon>
        <taxon>Bivalvulida</taxon>
        <taxon>Platysporina</taxon>
        <taxon>Myxobolidae</taxon>
        <taxon>Thelohanellus</taxon>
    </lineage>
</organism>
<keyword evidence="2" id="KW-1185">Reference proteome</keyword>